<dbReference type="EMBL" id="FQUK01000006">
    <property type="protein sequence ID" value="SHE50078.1"/>
    <property type="molecule type" value="Genomic_DNA"/>
</dbReference>
<evidence type="ECO:0000313" key="4">
    <source>
        <dbReference type="EMBL" id="SHE50078.1"/>
    </source>
</evidence>
<reference evidence="5" key="1">
    <citation type="submission" date="2016-11" db="EMBL/GenBank/DDBJ databases">
        <authorList>
            <person name="Varghese N."/>
            <person name="Submissions S."/>
        </authorList>
    </citation>
    <scope>NUCLEOTIDE SEQUENCE [LARGE SCALE GENOMIC DNA]</scope>
    <source>
        <strain evidence="5">DSM 14834</strain>
    </source>
</reference>
<dbReference type="GO" id="GO:0016787">
    <property type="term" value="F:hydrolase activity"/>
    <property type="evidence" value="ECO:0007669"/>
    <property type="project" value="UniProtKB-KW"/>
</dbReference>
<accession>A0A1M4U040</accession>
<dbReference type="PANTHER" id="PTHR43798:SF14">
    <property type="entry name" value="SERINE HYDROLASE-LIKE PROTEIN DDB_G0286239"/>
    <property type="match status" value="1"/>
</dbReference>
<protein>
    <submittedName>
        <fullName evidence="4">Pimeloyl-ACP methyl ester carboxylesterase</fullName>
    </submittedName>
</protein>
<dbReference type="PANTHER" id="PTHR43798">
    <property type="entry name" value="MONOACYLGLYCEROL LIPASE"/>
    <property type="match status" value="1"/>
</dbReference>
<dbReference type="RefSeq" id="WP_072755121.1">
    <property type="nucleotide sequence ID" value="NZ_FQUK01000006.1"/>
</dbReference>
<proteinExistence type="inferred from homology"/>
<comment type="similarity">
    <text evidence="1">Belongs to the AB hydrolase superfamily.</text>
</comment>
<feature type="domain" description="AB hydrolase-1" evidence="3">
    <location>
        <begin position="25"/>
        <end position="275"/>
    </location>
</feature>
<dbReference type="STRING" id="213588.SAMN02745204_00570"/>
<dbReference type="PRINTS" id="PR00111">
    <property type="entry name" value="ABHYDROLASE"/>
</dbReference>
<dbReference type="Gene3D" id="3.40.50.1820">
    <property type="entry name" value="alpha/beta hydrolase"/>
    <property type="match status" value="1"/>
</dbReference>
<dbReference type="InterPro" id="IPR029058">
    <property type="entry name" value="AB_hydrolase_fold"/>
</dbReference>
<dbReference type="InterPro" id="IPR000073">
    <property type="entry name" value="AB_hydrolase_1"/>
</dbReference>
<dbReference type="InterPro" id="IPR050266">
    <property type="entry name" value="AB_hydrolase_sf"/>
</dbReference>
<dbReference type="OrthoDB" id="149912at2"/>
<dbReference type="Proteomes" id="UP000242857">
    <property type="component" value="Unassembled WGS sequence"/>
</dbReference>
<evidence type="ECO:0000256" key="2">
    <source>
        <dbReference type="ARBA" id="ARBA00022801"/>
    </source>
</evidence>
<keyword evidence="5" id="KW-1185">Reference proteome</keyword>
<dbReference type="Pfam" id="PF12697">
    <property type="entry name" value="Abhydrolase_6"/>
    <property type="match status" value="1"/>
</dbReference>
<organism evidence="4 5">
    <name type="scientific">Thermomonas hydrothermalis</name>
    <dbReference type="NCBI Taxonomy" id="213588"/>
    <lineage>
        <taxon>Bacteria</taxon>
        <taxon>Pseudomonadati</taxon>
        <taxon>Pseudomonadota</taxon>
        <taxon>Gammaproteobacteria</taxon>
        <taxon>Lysobacterales</taxon>
        <taxon>Lysobacteraceae</taxon>
        <taxon>Thermomonas</taxon>
    </lineage>
</organism>
<evidence type="ECO:0000256" key="1">
    <source>
        <dbReference type="ARBA" id="ARBA00008645"/>
    </source>
</evidence>
<name>A0A1M4U040_9GAMM</name>
<keyword evidence="2" id="KW-0378">Hydrolase</keyword>
<sequence length="284" mass="30957">MQEAVIEVALGRIAALRTYGRGPRVLALHGWLDNAASFLPLAPALAELDLVALDLPGHGHSVHAPPGTDYGFPLALHTLLDVADALGWERFCLLGHSMGAGLASLLASGCPERVERLVVIEMLGALAEAPERTAARLREALAPRQRPSRGLRVFPDVETAVRARLQSVRVPGTGLTEAEVRLLVERGLRRVDGGFVWRSDPRLVQPTAFRLTQPQIDDLLAAIECPTLALFADPAQPYLPDAERRRRVALLPRGQMHTLPGGHHLHMQQPEAVARVILPFLTER</sequence>
<evidence type="ECO:0000313" key="5">
    <source>
        <dbReference type="Proteomes" id="UP000242857"/>
    </source>
</evidence>
<evidence type="ECO:0000259" key="3">
    <source>
        <dbReference type="Pfam" id="PF12697"/>
    </source>
</evidence>
<dbReference type="GO" id="GO:0016020">
    <property type="term" value="C:membrane"/>
    <property type="evidence" value="ECO:0007669"/>
    <property type="project" value="TreeGrafter"/>
</dbReference>
<dbReference type="SUPFAM" id="SSF53474">
    <property type="entry name" value="alpha/beta-Hydrolases"/>
    <property type="match status" value="1"/>
</dbReference>
<gene>
    <name evidence="4" type="ORF">SAMN02745204_00570</name>
</gene>
<dbReference type="AlphaFoldDB" id="A0A1M4U040"/>